<dbReference type="PANTHER" id="PTHR33571:SF12">
    <property type="entry name" value="BSL3053 PROTEIN"/>
    <property type="match status" value="1"/>
</dbReference>
<dbReference type="SMART" id="SM00530">
    <property type="entry name" value="HTH_XRE"/>
    <property type="match status" value="1"/>
</dbReference>
<keyword evidence="7" id="KW-0460">Magnesium</keyword>
<dbReference type="EMBL" id="JAPTMY010000003">
    <property type="protein sequence ID" value="MCZ0856903.1"/>
    <property type="molecule type" value="Genomic_DNA"/>
</dbReference>
<keyword evidence="3" id="KW-0548">Nucleotidyltransferase</keyword>
<dbReference type="CDD" id="cd05403">
    <property type="entry name" value="NT_KNTase_like"/>
    <property type="match status" value="1"/>
</dbReference>
<dbReference type="InterPro" id="IPR052038">
    <property type="entry name" value="Type-VII_TA_antitoxin"/>
</dbReference>
<evidence type="ECO:0000256" key="1">
    <source>
        <dbReference type="ARBA" id="ARBA00001946"/>
    </source>
</evidence>
<dbReference type="Proteomes" id="UP001072034">
    <property type="component" value="Unassembled WGS sequence"/>
</dbReference>
<organism evidence="9 10">
    <name type="scientific">Actinomyces israelii</name>
    <dbReference type="NCBI Taxonomy" id="1659"/>
    <lineage>
        <taxon>Bacteria</taxon>
        <taxon>Bacillati</taxon>
        <taxon>Actinomycetota</taxon>
        <taxon>Actinomycetes</taxon>
        <taxon>Actinomycetales</taxon>
        <taxon>Actinomycetaceae</taxon>
        <taxon>Actinomyces</taxon>
    </lineage>
</organism>
<evidence type="ECO:0000256" key="5">
    <source>
        <dbReference type="ARBA" id="ARBA00022741"/>
    </source>
</evidence>
<dbReference type="InterPro" id="IPR041633">
    <property type="entry name" value="Polbeta"/>
</dbReference>
<dbReference type="PANTHER" id="PTHR33571">
    <property type="entry name" value="SSL8005 PROTEIN"/>
    <property type="match status" value="1"/>
</dbReference>
<evidence type="ECO:0000313" key="9">
    <source>
        <dbReference type="EMBL" id="MCZ0856903.1"/>
    </source>
</evidence>
<dbReference type="SUPFAM" id="SSF47413">
    <property type="entry name" value="lambda repressor-like DNA-binding domains"/>
    <property type="match status" value="1"/>
</dbReference>
<evidence type="ECO:0000256" key="7">
    <source>
        <dbReference type="ARBA" id="ARBA00022842"/>
    </source>
</evidence>
<gene>
    <name evidence="9" type="ORF">OHJ16_02390</name>
</gene>
<evidence type="ECO:0000259" key="8">
    <source>
        <dbReference type="PROSITE" id="PS50943"/>
    </source>
</evidence>
<protein>
    <submittedName>
        <fullName evidence="9">Helix-turn-helix domain-containing protein</fullName>
    </submittedName>
</protein>
<dbReference type="Pfam" id="PF18765">
    <property type="entry name" value="Polbeta"/>
    <property type="match status" value="1"/>
</dbReference>
<proteinExistence type="predicted"/>
<sequence length="147" mass="15503">MRGARADAGLTQAELARRAGIQQSSLAQIEGGRRAVSEEMLERILSAADYRPSVALAAHADRINELGRRRGLVDIRVFGSALAGEDGFHSDIDLVVTPEAGTDLFDVLLFAAEVEELTGFPVDAVSDQSRAARDGVMASALASAVPL</sequence>
<keyword evidence="5" id="KW-0547">Nucleotide-binding</keyword>
<evidence type="ECO:0000256" key="3">
    <source>
        <dbReference type="ARBA" id="ARBA00022695"/>
    </source>
</evidence>
<dbReference type="CDD" id="cd00093">
    <property type="entry name" value="HTH_XRE"/>
    <property type="match status" value="1"/>
</dbReference>
<dbReference type="SUPFAM" id="SSF81301">
    <property type="entry name" value="Nucleotidyltransferase"/>
    <property type="match status" value="1"/>
</dbReference>
<reference evidence="9" key="1">
    <citation type="submission" date="2022-10" db="EMBL/GenBank/DDBJ databases">
        <title>Genome sequence of Actinomyces israelii ATCC 10048.</title>
        <authorList>
            <person name="Watt R.M."/>
            <person name="Tong W.M."/>
        </authorList>
    </citation>
    <scope>NUCLEOTIDE SEQUENCE</scope>
    <source>
        <strain evidence="9">ATCC 10048</strain>
    </source>
</reference>
<comment type="caution">
    <text evidence="9">The sequence shown here is derived from an EMBL/GenBank/DDBJ whole genome shotgun (WGS) entry which is preliminary data.</text>
</comment>
<dbReference type="InterPro" id="IPR043519">
    <property type="entry name" value="NT_sf"/>
</dbReference>
<dbReference type="Gene3D" id="1.10.260.40">
    <property type="entry name" value="lambda repressor-like DNA-binding domains"/>
    <property type="match status" value="1"/>
</dbReference>
<keyword evidence="10" id="KW-1185">Reference proteome</keyword>
<dbReference type="Gene3D" id="3.30.460.10">
    <property type="entry name" value="Beta Polymerase, domain 2"/>
    <property type="match status" value="1"/>
</dbReference>
<accession>A0ABT4I594</accession>
<feature type="domain" description="HTH cro/C1-type" evidence="8">
    <location>
        <begin position="1"/>
        <end position="55"/>
    </location>
</feature>
<comment type="cofactor">
    <cofactor evidence="1">
        <name>Mg(2+)</name>
        <dbReference type="ChEBI" id="CHEBI:18420"/>
    </cofactor>
</comment>
<dbReference type="InterPro" id="IPR010982">
    <property type="entry name" value="Lambda_DNA-bd_dom_sf"/>
</dbReference>
<name>A0ABT4I594_9ACTO</name>
<keyword evidence="2" id="KW-0808">Transferase</keyword>
<evidence type="ECO:0000256" key="4">
    <source>
        <dbReference type="ARBA" id="ARBA00022723"/>
    </source>
</evidence>
<keyword evidence="4" id="KW-0479">Metal-binding</keyword>
<dbReference type="RefSeq" id="WP_229118517.1">
    <property type="nucleotide sequence ID" value="NZ_CP124548.1"/>
</dbReference>
<dbReference type="PROSITE" id="PS50943">
    <property type="entry name" value="HTH_CROC1"/>
    <property type="match status" value="1"/>
</dbReference>
<evidence type="ECO:0000256" key="6">
    <source>
        <dbReference type="ARBA" id="ARBA00022840"/>
    </source>
</evidence>
<keyword evidence="6" id="KW-0067">ATP-binding</keyword>
<evidence type="ECO:0000313" key="10">
    <source>
        <dbReference type="Proteomes" id="UP001072034"/>
    </source>
</evidence>
<dbReference type="InterPro" id="IPR001387">
    <property type="entry name" value="Cro/C1-type_HTH"/>
</dbReference>
<evidence type="ECO:0000256" key="2">
    <source>
        <dbReference type="ARBA" id="ARBA00022679"/>
    </source>
</evidence>
<dbReference type="Pfam" id="PF13560">
    <property type="entry name" value="HTH_31"/>
    <property type="match status" value="1"/>
</dbReference>